<feature type="signal peptide" evidence="3">
    <location>
        <begin position="1"/>
        <end position="19"/>
    </location>
</feature>
<keyword evidence="2 3" id="KW-0732">Signal</keyword>
<protein>
    <recommendedName>
        <fullName evidence="6">Curlin associated repeat protein</fullName>
    </recommendedName>
</protein>
<keyword evidence="5" id="KW-1185">Reference proteome</keyword>
<comment type="caution">
    <text evidence="4">The sequence shown here is derived from an EMBL/GenBank/DDBJ whole genome shotgun (WGS) entry which is preliminary data.</text>
</comment>
<comment type="similarity">
    <text evidence="1">Belongs to the CsgA/CsgB family.</text>
</comment>
<dbReference type="EMBL" id="BPQM01000029">
    <property type="protein sequence ID" value="GJD78255.1"/>
    <property type="molecule type" value="Genomic_DNA"/>
</dbReference>
<evidence type="ECO:0000256" key="1">
    <source>
        <dbReference type="ARBA" id="ARBA00009766"/>
    </source>
</evidence>
<name>A0AA37MA30_9HYPH</name>
<reference evidence="4" key="2">
    <citation type="submission" date="2021-08" db="EMBL/GenBank/DDBJ databases">
        <authorList>
            <person name="Tani A."/>
            <person name="Ola A."/>
            <person name="Ogura Y."/>
            <person name="Katsura K."/>
            <person name="Hayashi T."/>
        </authorList>
    </citation>
    <scope>NUCLEOTIDE SEQUENCE</scope>
    <source>
        <strain evidence="4">NBRC 103626</strain>
    </source>
</reference>
<dbReference type="GO" id="GO:0009289">
    <property type="term" value="C:pilus"/>
    <property type="evidence" value="ECO:0007669"/>
    <property type="project" value="InterPro"/>
</dbReference>
<organism evidence="4 5">
    <name type="scientific">Methylobacterium gregans</name>
    <dbReference type="NCBI Taxonomy" id="374424"/>
    <lineage>
        <taxon>Bacteria</taxon>
        <taxon>Pseudomonadati</taxon>
        <taxon>Pseudomonadota</taxon>
        <taxon>Alphaproteobacteria</taxon>
        <taxon>Hyphomicrobiales</taxon>
        <taxon>Methylobacteriaceae</taxon>
        <taxon>Methylobacterium</taxon>
    </lineage>
</organism>
<dbReference type="Proteomes" id="UP001055108">
    <property type="component" value="Unassembled WGS sequence"/>
</dbReference>
<dbReference type="GO" id="GO:0007155">
    <property type="term" value="P:cell adhesion"/>
    <property type="evidence" value="ECO:0007669"/>
    <property type="project" value="InterPro"/>
</dbReference>
<dbReference type="RefSeq" id="WP_238301969.1">
    <property type="nucleotide sequence ID" value="NZ_BPQM01000029.1"/>
</dbReference>
<dbReference type="AlphaFoldDB" id="A0AA37MA30"/>
<dbReference type="Pfam" id="PF07012">
    <property type="entry name" value="Curlin_rpt"/>
    <property type="match status" value="1"/>
</dbReference>
<sequence>MHTNLIIAANFACALAVQAAAPAEAQTVPAMQMRTDLTMQDLENAAARRTNAQAYTLADTTAGRSGNVFQASQVGDYNTITALQSGANNLIQIVQTGQQNAATISQTGSYNRITLHQGR</sequence>
<evidence type="ECO:0000313" key="5">
    <source>
        <dbReference type="Proteomes" id="UP001055108"/>
    </source>
</evidence>
<evidence type="ECO:0000313" key="4">
    <source>
        <dbReference type="EMBL" id="GJD78255.1"/>
    </source>
</evidence>
<gene>
    <name evidence="4" type="ORF">NBEOAGPD_1469</name>
</gene>
<reference evidence="4" key="1">
    <citation type="journal article" date="2016" name="Front. Microbiol.">
        <title>Genome Sequence of the Piezophilic, Mesophilic Sulfate-Reducing Bacterium Desulfovibrio indicus J2T.</title>
        <authorList>
            <person name="Cao J."/>
            <person name="Maignien L."/>
            <person name="Shao Z."/>
            <person name="Alain K."/>
            <person name="Jebbar M."/>
        </authorList>
    </citation>
    <scope>NUCLEOTIDE SEQUENCE</scope>
    <source>
        <strain evidence="4">NBRC 103626</strain>
    </source>
</reference>
<accession>A0AA37MA30</accession>
<feature type="chain" id="PRO_5041364549" description="Curlin associated repeat protein" evidence="3">
    <location>
        <begin position="20"/>
        <end position="119"/>
    </location>
</feature>
<dbReference type="InterPro" id="IPR009742">
    <property type="entry name" value="Curlin_rpt"/>
</dbReference>
<evidence type="ECO:0008006" key="6">
    <source>
        <dbReference type="Google" id="ProtNLM"/>
    </source>
</evidence>
<proteinExistence type="inferred from homology"/>
<evidence type="ECO:0000256" key="2">
    <source>
        <dbReference type="ARBA" id="ARBA00022729"/>
    </source>
</evidence>
<evidence type="ECO:0000256" key="3">
    <source>
        <dbReference type="SAM" id="SignalP"/>
    </source>
</evidence>